<protein>
    <submittedName>
        <fullName evidence="1">Uncharacterized protein</fullName>
    </submittedName>
</protein>
<evidence type="ECO:0000313" key="2">
    <source>
        <dbReference type="Proteomes" id="UP000653493"/>
    </source>
</evidence>
<accession>A0A918LJ09</accession>
<dbReference type="Proteomes" id="UP000653493">
    <property type="component" value="Unassembled WGS sequence"/>
</dbReference>
<organism evidence="1 2">
    <name type="scientific">Streptomyces griseoviridis</name>
    <dbReference type="NCBI Taxonomy" id="45398"/>
    <lineage>
        <taxon>Bacteria</taxon>
        <taxon>Bacillati</taxon>
        <taxon>Actinomycetota</taxon>
        <taxon>Actinomycetes</taxon>
        <taxon>Kitasatosporales</taxon>
        <taxon>Streptomycetaceae</taxon>
        <taxon>Streptomyces</taxon>
    </lineage>
</organism>
<keyword evidence="2" id="KW-1185">Reference proteome</keyword>
<name>A0A918LJ09_STRGD</name>
<comment type="caution">
    <text evidence="1">The sequence shown here is derived from an EMBL/GenBank/DDBJ whole genome shotgun (WGS) entry which is preliminary data.</text>
</comment>
<reference evidence="1" key="1">
    <citation type="journal article" date="2014" name="Int. J. Syst. Evol. Microbiol.">
        <title>Complete genome sequence of Corynebacterium casei LMG S-19264T (=DSM 44701T), isolated from a smear-ripened cheese.</title>
        <authorList>
            <consortium name="US DOE Joint Genome Institute (JGI-PGF)"/>
            <person name="Walter F."/>
            <person name="Albersmeier A."/>
            <person name="Kalinowski J."/>
            <person name="Ruckert C."/>
        </authorList>
    </citation>
    <scope>NUCLEOTIDE SEQUENCE</scope>
    <source>
        <strain evidence="1">JCM 4234</strain>
    </source>
</reference>
<proteinExistence type="predicted"/>
<sequence length="117" mass="12886">MSQSKSYEFNFEEFNTGPLGEIISKIKGLRGLLDEEFSKYENWWGQENVGDDFADQVGPQMRLEREQIAETLDALTSGFLHLIGAVNNEAGYARAAQSEALDTIHQASGASADGAKR</sequence>
<dbReference type="EMBL" id="BMSL01000017">
    <property type="protein sequence ID" value="GGS53557.1"/>
    <property type="molecule type" value="Genomic_DNA"/>
</dbReference>
<dbReference type="AlphaFoldDB" id="A0A918LJ09"/>
<evidence type="ECO:0000313" key="1">
    <source>
        <dbReference type="EMBL" id="GGS53557.1"/>
    </source>
</evidence>
<reference evidence="1" key="2">
    <citation type="submission" date="2020-09" db="EMBL/GenBank/DDBJ databases">
        <authorList>
            <person name="Sun Q."/>
            <person name="Ohkuma M."/>
        </authorList>
    </citation>
    <scope>NUCLEOTIDE SEQUENCE</scope>
    <source>
        <strain evidence="1">JCM 4234</strain>
    </source>
</reference>
<gene>
    <name evidence="1" type="ORF">GCM10010238_48770</name>
</gene>